<comment type="caution">
    <text evidence="13">Lacks conserved residue(s) required for the propagation of feature annotation.</text>
</comment>
<evidence type="ECO:0000256" key="1">
    <source>
        <dbReference type="ARBA" id="ARBA00004651"/>
    </source>
</evidence>
<evidence type="ECO:0000256" key="11">
    <source>
        <dbReference type="ARBA" id="ARBA00037946"/>
    </source>
</evidence>
<keyword evidence="14" id="KW-1185">Reference proteome</keyword>
<protein>
    <recommendedName>
        <fullName evidence="13">Odorant receptor</fullName>
    </recommendedName>
</protein>
<dbReference type="Pfam" id="PF02949">
    <property type="entry name" value="7tm_6"/>
    <property type="match status" value="1"/>
</dbReference>
<dbReference type="OrthoDB" id="5846619at2759"/>
<dbReference type="InterPro" id="IPR004117">
    <property type="entry name" value="7tm6_olfct_rcpt"/>
</dbReference>
<keyword evidence="7 13" id="KW-0472">Membrane</keyword>
<evidence type="ECO:0000256" key="8">
    <source>
        <dbReference type="ARBA" id="ARBA00023170"/>
    </source>
</evidence>
<feature type="transmembrane region" description="Helical" evidence="13">
    <location>
        <begin position="71"/>
        <end position="91"/>
    </location>
</feature>
<dbReference type="RefSeq" id="XP_051860855.1">
    <property type="nucleotide sequence ID" value="XM_052004895.1"/>
</dbReference>
<dbReference type="GO" id="GO:0005886">
    <property type="term" value="C:plasma membrane"/>
    <property type="evidence" value="ECO:0007669"/>
    <property type="project" value="UniProtKB-SubCell"/>
</dbReference>
<feature type="transmembrane region" description="Helical" evidence="13">
    <location>
        <begin position="136"/>
        <end position="155"/>
    </location>
</feature>
<dbReference type="PANTHER" id="PTHR21137">
    <property type="entry name" value="ODORANT RECEPTOR"/>
    <property type="match status" value="1"/>
</dbReference>
<name>A0A9C6SRX8_DROAB</name>
<comment type="function">
    <text evidence="10">Odorant receptor which mediates acceptance or avoidance behavior, depending on its substrates. The odorant receptor repertoire encodes a large collection of odor stimuli that vary widely in identity, intensity, and duration. May form a complex with Orco to form odorant-sensing units, providing sensitive and prolonged odorant signaling and calcium permeability.</text>
</comment>
<feature type="transmembrane region" description="Helical" evidence="13">
    <location>
        <begin position="257"/>
        <end position="278"/>
    </location>
</feature>
<comment type="similarity">
    <text evidence="11">Belongs to the insect chemoreceptor superfamily. Heteromeric odorant receptor channel (TC 1.A.69) family. Or2a subfamily.</text>
</comment>
<evidence type="ECO:0000313" key="14">
    <source>
        <dbReference type="Proteomes" id="UP000515160"/>
    </source>
</evidence>
<evidence type="ECO:0000256" key="2">
    <source>
        <dbReference type="ARBA" id="ARBA00022475"/>
    </source>
</evidence>
<evidence type="ECO:0000256" key="9">
    <source>
        <dbReference type="ARBA" id="ARBA00023224"/>
    </source>
</evidence>
<evidence type="ECO:0000256" key="13">
    <source>
        <dbReference type="RuleBase" id="RU351113"/>
    </source>
</evidence>
<organism evidence="14 15">
    <name type="scientific">Drosophila albomicans</name>
    <name type="common">Fruit fly</name>
    <dbReference type="NCBI Taxonomy" id="7291"/>
    <lineage>
        <taxon>Eukaryota</taxon>
        <taxon>Metazoa</taxon>
        <taxon>Ecdysozoa</taxon>
        <taxon>Arthropoda</taxon>
        <taxon>Hexapoda</taxon>
        <taxon>Insecta</taxon>
        <taxon>Pterygota</taxon>
        <taxon>Neoptera</taxon>
        <taxon>Endopterygota</taxon>
        <taxon>Diptera</taxon>
        <taxon>Brachycera</taxon>
        <taxon>Muscomorpha</taxon>
        <taxon>Ephydroidea</taxon>
        <taxon>Drosophilidae</taxon>
        <taxon>Drosophila</taxon>
    </lineage>
</organism>
<feature type="transmembrane region" description="Helical" evidence="13">
    <location>
        <begin position="45"/>
        <end position="65"/>
    </location>
</feature>
<accession>A0A9C6SRX8</accession>
<evidence type="ECO:0000256" key="6">
    <source>
        <dbReference type="ARBA" id="ARBA00022989"/>
    </source>
</evidence>
<evidence type="ECO:0000256" key="3">
    <source>
        <dbReference type="ARBA" id="ARBA00022606"/>
    </source>
</evidence>
<comment type="subunit">
    <text evidence="12">Interacts with Orco. Complexes exist early in the endomembrane system in olfactory sensory neurons (OSNs), coupling these complexes to the conserved ciliary trafficking pathway.</text>
</comment>
<keyword evidence="8 13" id="KW-0675">Receptor</keyword>
<evidence type="ECO:0000256" key="10">
    <source>
        <dbReference type="ARBA" id="ARBA00037764"/>
    </source>
</evidence>
<dbReference type="GO" id="GO:0004984">
    <property type="term" value="F:olfactory receptor activity"/>
    <property type="evidence" value="ECO:0007669"/>
    <property type="project" value="InterPro"/>
</dbReference>
<dbReference type="GO" id="GO:0005549">
    <property type="term" value="F:odorant binding"/>
    <property type="evidence" value="ECO:0007669"/>
    <property type="project" value="InterPro"/>
</dbReference>
<evidence type="ECO:0000256" key="5">
    <source>
        <dbReference type="ARBA" id="ARBA00022725"/>
    </source>
</evidence>
<keyword evidence="6 13" id="KW-1133">Transmembrane helix</keyword>
<keyword evidence="4 13" id="KW-0812">Transmembrane</keyword>
<evidence type="ECO:0000256" key="7">
    <source>
        <dbReference type="ARBA" id="ARBA00023136"/>
    </source>
</evidence>
<keyword evidence="2" id="KW-1003">Cell membrane</keyword>
<dbReference type="Proteomes" id="UP000515160">
    <property type="component" value="Chromosome 3"/>
</dbReference>
<evidence type="ECO:0000256" key="4">
    <source>
        <dbReference type="ARBA" id="ARBA00022692"/>
    </source>
</evidence>
<keyword evidence="9 13" id="KW-0807">Transducer</keyword>
<evidence type="ECO:0000313" key="15">
    <source>
        <dbReference type="RefSeq" id="XP_051860855.1"/>
    </source>
</evidence>
<dbReference type="GeneID" id="127565600"/>
<evidence type="ECO:0000256" key="12">
    <source>
        <dbReference type="ARBA" id="ARBA00038679"/>
    </source>
</evidence>
<dbReference type="PANTHER" id="PTHR21137:SF37">
    <property type="entry name" value="ODORANT RECEPTOR 46A, ISOFORM B-RELATED"/>
    <property type="match status" value="1"/>
</dbReference>
<keyword evidence="5 13" id="KW-0552">Olfaction</keyword>
<dbReference type="AlphaFoldDB" id="A0A9C6SRX8"/>
<comment type="subcellular location">
    <subcellularLocation>
        <location evidence="1 13">Cell membrane</location>
        <topology evidence="1 13">Multi-pass membrane protein</topology>
    </subcellularLocation>
</comment>
<proteinExistence type="inferred from homology"/>
<dbReference type="GO" id="GO:0007165">
    <property type="term" value="P:signal transduction"/>
    <property type="evidence" value="ECO:0007669"/>
    <property type="project" value="UniProtKB-KW"/>
</dbReference>
<gene>
    <name evidence="15" type="primary">LOC127565600</name>
</gene>
<feature type="transmembrane region" description="Helical" evidence="13">
    <location>
        <begin position="290"/>
        <end position="312"/>
    </location>
</feature>
<reference evidence="15" key="1">
    <citation type="submission" date="2025-08" db="UniProtKB">
        <authorList>
            <consortium name="RefSeq"/>
        </authorList>
    </citation>
    <scope>IDENTIFICATION</scope>
    <source>
        <strain evidence="15">15112-1751.03</strain>
        <tissue evidence="15">Whole Adult</tissue>
    </source>
</reference>
<keyword evidence="3 13" id="KW-0716">Sensory transduction</keyword>
<sequence>MNRAEHREITESFYKYQVRYFEILGLWQLRLDATKRQQMLHLLRYLIFLGIVSVMLLFFAIHVLANIDQLTVIMQVFFMFATEMSCMVKLLSIRLRRREHAHLLDEMHSSVYRPKTAEETLAFKAAAQMAVNMRNYYGAMSILAAALLLVMQWFVDSSALPLVMYEPCDLANSCCYYSLYMYHLLSLLPTCWLNIAFDSMSQALLNFLRAQLVMLSMRLENLGAALTPLDDHRIARELRECCVYYARIERLRDMVDGFIKIPGSVQLFCTILVLVSNFYEMSTHAGETAFIMKIVTYQFAMLLQIFIVCYAANEVTYQSSLLGHALYNSEWTTWNKDNRKMCLLMMLRFDDPLWVRTINHTQSFSLPTFSSIVNCSYSYFALLKRVNS</sequence>